<accession>A0A6J8EFV4</accession>
<protein>
    <submittedName>
        <fullName evidence="3">Uncharacterized protein</fullName>
    </submittedName>
</protein>
<gene>
    <name evidence="3" type="ORF">MCOR_51001</name>
</gene>
<evidence type="ECO:0000313" key="3">
    <source>
        <dbReference type="EMBL" id="CAC5418572.1"/>
    </source>
</evidence>
<evidence type="ECO:0000256" key="1">
    <source>
        <dbReference type="SAM" id="Coils"/>
    </source>
</evidence>
<reference evidence="3 4" key="1">
    <citation type="submission" date="2020-06" db="EMBL/GenBank/DDBJ databases">
        <authorList>
            <person name="Li R."/>
            <person name="Bekaert M."/>
        </authorList>
    </citation>
    <scope>NUCLEOTIDE SEQUENCE [LARGE SCALE GENOMIC DNA]</scope>
    <source>
        <strain evidence="4">wild</strain>
    </source>
</reference>
<dbReference type="OrthoDB" id="10566458at2759"/>
<evidence type="ECO:0000256" key="2">
    <source>
        <dbReference type="SAM" id="MobiDB-lite"/>
    </source>
</evidence>
<dbReference type="EMBL" id="CACVKT020008931">
    <property type="protein sequence ID" value="CAC5418572.1"/>
    <property type="molecule type" value="Genomic_DNA"/>
</dbReference>
<feature type="compositionally biased region" description="Basic and acidic residues" evidence="2">
    <location>
        <begin position="10"/>
        <end position="40"/>
    </location>
</feature>
<dbReference type="AlphaFoldDB" id="A0A6J8EFV4"/>
<name>A0A6J8EFV4_MYTCO</name>
<feature type="compositionally biased region" description="Basic and acidic residues" evidence="2">
    <location>
        <begin position="59"/>
        <end position="75"/>
    </location>
</feature>
<feature type="compositionally biased region" description="Polar residues" evidence="2">
    <location>
        <begin position="42"/>
        <end position="58"/>
    </location>
</feature>
<keyword evidence="1" id="KW-0175">Coiled coil</keyword>
<proteinExistence type="predicted"/>
<evidence type="ECO:0000313" key="4">
    <source>
        <dbReference type="Proteomes" id="UP000507470"/>
    </source>
</evidence>
<keyword evidence="4" id="KW-1185">Reference proteome</keyword>
<sequence length="285" mass="33525">MSWRSGLGAYEHRDVGSWRGERNSYQRDYGIDRIGNDRGGYRQSNRGNDRQGNQWSNRDNYRQDNRQYNQEERPQRGFGRPHNQRPNVYPQEDRADVQSLNNFNDRARPKDKNHDDHMRDSSPDRQDRWRPLKDKHEEDGARDSSPDRSLPEHCIQQNFSLSADASNQEQSQQAIRPNQRLTSNASAELFLDIPTKEEREALLNKKREEIRKKNDALRKKHKLLQLAKEEKENDVKSTMCIEEEEFPNSSDFVYDLEDSTNSSCTVREDSLGAGNLQSINWRFKV</sequence>
<feature type="region of interest" description="Disordered" evidence="2">
    <location>
        <begin position="1"/>
        <end position="151"/>
    </location>
</feature>
<feature type="coiled-coil region" evidence="1">
    <location>
        <begin position="196"/>
        <end position="234"/>
    </location>
</feature>
<organism evidence="3 4">
    <name type="scientific">Mytilus coruscus</name>
    <name type="common">Sea mussel</name>
    <dbReference type="NCBI Taxonomy" id="42192"/>
    <lineage>
        <taxon>Eukaryota</taxon>
        <taxon>Metazoa</taxon>
        <taxon>Spiralia</taxon>
        <taxon>Lophotrochozoa</taxon>
        <taxon>Mollusca</taxon>
        <taxon>Bivalvia</taxon>
        <taxon>Autobranchia</taxon>
        <taxon>Pteriomorphia</taxon>
        <taxon>Mytilida</taxon>
        <taxon>Mytiloidea</taxon>
        <taxon>Mytilidae</taxon>
        <taxon>Mytilinae</taxon>
        <taxon>Mytilus</taxon>
    </lineage>
</organism>
<dbReference type="Proteomes" id="UP000507470">
    <property type="component" value="Unassembled WGS sequence"/>
</dbReference>
<feature type="compositionally biased region" description="Basic and acidic residues" evidence="2">
    <location>
        <begin position="105"/>
        <end position="151"/>
    </location>
</feature>